<dbReference type="CDD" id="cd05402">
    <property type="entry name" value="NT_PAP_TUTase"/>
    <property type="match status" value="1"/>
</dbReference>
<keyword evidence="4" id="KW-1185">Reference proteome</keyword>
<sequence>MAGVRWEASWGMVAWGFCIMELGQAALCKRAVKLELDELNTIRFSPEFVFALESCFFDIYEILRPRPGEYEQREALVRAFNLLAKDAFGNNKGFPVVEAFGSFTMDLFTAGSDLDLSVNFSNDYTTEFPRPKKISELKKFTRFLYKVQRKGHISKIIPILGARVPVVKVIDSGTGIECDVSVENKDGVSRSSIFTIVSSIDGRFQILSYLMKAWAKAYDINSSKDRTMSSLSVISLVAFHLQTQDPPILPPFSALLRDGTDVSSIQKVAVGFKHFGSRNKESVAKLFITLLIKLSAVEGLWSQGLSASTFEGSWMATGTGNMSIEDFLDRSQNVARSVGKAEMKKIYNCIWDSLNFFLSLMRPEIGEIELKKQLFGFFALNDSSNHQTSEQMSLKRLSPFHGPDIVNPITAKRMRYTDDLHYFNPPAPFQEPPIPLNNLSNFSLPLNPLAPFKPSHREHHINPFETSHLGQPQSSLPPQLAYLSVSSHVGCRQQYHNQAPSAPHLSYQEEHWKPPVPHQFSSVFDRYQADRDLNPGFTDHRVENRFTPYQLNGPDCKFPHFQHL</sequence>
<keyword evidence="1" id="KW-0732">Signal</keyword>
<feature type="chain" id="PRO_5024359177" description="Poly(A) RNA polymerase mitochondrial-like central palm domain-containing protein" evidence="1">
    <location>
        <begin position="26"/>
        <end position="564"/>
    </location>
</feature>
<dbReference type="PANTHER" id="PTHR12271:SF134">
    <property type="entry name" value="NUCLEOTIDYLTRANSFERASE FAMILY PROTEIN"/>
    <property type="match status" value="1"/>
</dbReference>
<dbReference type="InterPro" id="IPR054708">
    <property type="entry name" value="MTPAP-like_central"/>
</dbReference>
<dbReference type="AlphaFoldDB" id="A0A5P1EFG8"/>
<proteinExistence type="predicted"/>
<protein>
    <recommendedName>
        <fullName evidence="2">Poly(A) RNA polymerase mitochondrial-like central palm domain-containing protein</fullName>
    </recommendedName>
</protein>
<dbReference type="EMBL" id="CM007387">
    <property type="protein sequence ID" value="ONK63967.1"/>
    <property type="molecule type" value="Genomic_DNA"/>
</dbReference>
<organism evidence="3 4">
    <name type="scientific">Asparagus officinalis</name>
    <name type="common">Garden asparagus</name>
    <dbReference type="NCBI Taxonomy" id="4686"/>
    <lineage>
        <taxon>Eukaryota</taxon>
        <taxon>Viridiplantae</taxon>
        <taxon>Streptophyta</taxon>
        <taxon>Embryophyta</taxon>
        <taxon>Tracheophyta</taxon>
        <taxon>Spermatophyta</taxon>
        <taxon>Magnoliopsida</taxon>
        <taxon>Liliopsida</taxon>
        <taxon>Asparagales</taxon>
        <taxon>Asparagaceae</taxon>
        <taxon>Asparagoideae</taxon>
        <taxon>Asparagus</taxon>
    </lineage>
</organism>
<dbReference type="OMA" id="REHHINP"/>
<dbReference type="GO" id="GO:0016779">
    <property type="term" value="F:nucleotidyltransferase activity"/>
    <property type="evidence" value="ECO:0007669"/>
    <property type="project" value="TreeGrafter"/>
</dbReference>
<dbReference type="PANTHER" id="PTHR12271">
    <property type="entry name" value="POLY A POLYMERASE CID PAP -RELATED"/>
    <property type="match status" value="1"/>
</dbReference>
<evidence type="ECO:0000256" key="1">
    <source>
        <dbReference type="SAM" id="SignalP"/>
    </source>
</evidence>
<dbReference type="Pfam" id="PF22600">
    <property type="entry name" value="MTPAP-like_central"/>
    <property type="match status" value="1"/>
</dbReference>
<dbReference type="Gene3D" id="3.30.460.10">
    <property type="entry name" value="Beta Polymerase, domain 2"/>
    <property type="match status" value="1"/>
</dbReference>
<dbReference type="Gramene" id="ONK63967">
    <property type="protein sequence ID" value="ONK63967"/>
    <property type="gene ID" value="A4U43_C07F20750"/>
</dbReference>
<name>A0A5P1EFG8_ASPOF</name>
<dbReference type="Gene3D" id="1.10.1410.10">
    <property type="match status" value="1"/>
</dbReference>
<accession>A0A5P1EFG8</accession>
<feature type="signal peptide" evidence="1">
    <location>
        <begin position="1"/>
        <end position="25"/>
    </location>
</feature>
<dbReference type="GO" id="GO:0031123">
    <property type="term" value="P:RNA 3'-end processing"/>
    <property type="evidence" value="ECO:0007669"/>
    <property type="project" value="TreeGrafter"/>
</dbReference>
<dbReference type="InterPro" id="IPR043519">
    <property type="entry name" value="NT_sf"/>
</dbReference>
<dbReference type="Proteomes" id="UP000243459">
    <property type="component" value="Chromosome 7"/>
</dbReference>
<evidence type="ECO:0000313" key="4">
    <source>
        <dbReference type="Proteomes" id="UP000243459"/>
    </source>
</evidence>
<feature type="domain" description="Poly(A) RNA polymerase mitochondrial-like central palm" evidence="2">
    <location>
        <begin position="57"/>
        <end position="197"/>
    </location>
</feature>
<evidence type="ECO:0000313" key="3">
    <source>
        <dbReference type="EMBL" id="ONK63967.1"/>
    </source>
</evidence>
<dbReference type="SUPFAM" id="SSF81301">
    <property type="entry name" value="Nucleotidyltransferase"/>
    <property type="match status" value="1"/>
</dbReference>
<reference evidence="4" key="1">
    <citation type="journal article" date="2017" name="Nat. Commun.">
        <title>The asparagus genome sheds light on the origin and evolution of a young Y chromosome.</title>
        <authorList>
            <person name="Harkess A."/>
            <person name="Zhou J."/>
            <person name="Xu C."/>
            <person name="Bowers J.E."/>
            <person name="Van der Hulst R."/>
            <person name="Ayyampalayam S."/>
            <person name="Mercati F."/>
            <person name="Riccardi P."/>
            <person name="McKain M.R."/>
            <person name="Kakrana A."/>
            <person name="Tang H."/>
            <person name="Ray J."/>
            <person name="Groenendijk J."/>
            <person name="Arikit S."/>
            <person name="Mathioni S.M."/>
            <person name="Nakano M."/>
            <person name="Shan H."/>
            <person name="Telgmann-Rauber A."/>
            <person name="Kanno A."/>
            <person name="Yue Z."/>
            <person name="Chen H."/>
            <person name="Li W."/>
            <person name="Chen Y."/>
            <person name="Xu X."/>
            <person name="Zhang Y."/>
            <person name="Luo S."/>
            <person name="Chen H."/>
            <person name="Gao J."/>
            <person name="Mao Z."/>
            <person name="Pires J.C."/>
            <person name="Luo M."/>
            <person name="Kudrna D."/>
            <person name="Wing R.A."/>
            <person name="Meyers B.C."/>
            <person name="Yi K."/>
            <person name="Kong H."/>
            <person name="Lavrijsen P."/>
            <person name="Sunseri F."/>
            <person name="Falavigna A."/>
            <person name="Ye Y."/>
            <person name="Leebens-Mack J.H."/>
            <person name="Chen G."/>
        </authorList>
    </citation>
    <scope>NUCLEOTIDE SEQUENCE [LARGE SCALE GENOMIC DNA]</scope>
    <source>
        <strain evidence="4">cv. DH0086</strain>
    </source>
</reference>
<gene>
    <name evidence="3" type="ORF">A4U43_C07F20750</name>
</gene>
<dbReference type="SUPFAM" id="SSF81631">
    <property type="entry name" value="PAP/OAS1 substrate-binding domain"/>
    <property type="match status" value="1"/>
</dbReference>
<evidence type="ECO:0000259" key="2">
    <source>
        <dbReference type="Pfam" id="PF22600"/>
    </source>
</evidence>